<accession>A0AAV4ZYG0</accession>
<dbReference type="SUPFAM" id="SSF53474">
    <property type="entry name" value="alpha/beta-Hydrolases"/>
    <property type="match status" value="1"/>
</dbReference>
<comment type="caution">
    <text evidence="3">The sequence shown here is derived from an EMBL/GenBank/DDBJ whole genome shotgun (WGS) entry which is preliminary data.</text>
</comment>
<evidence type="ECO:0000256" key="1">
    <source>
        <dbReference type="SAM" id="MobiDB-lite"/>
    </source>
</evidence>
<evidence type="ECO:0000259" key="2">
    <source>
        <dbReference type="Pfam" id="PF01764"/>
    </source>
</evidence>
<dbReference type="GO" id="GO:0006629">
    <property type="term" value="P:lipid metabolic process"/>
    <property type="evidence" value="ECO:0007669"/>
    <property type="project" value="InterPro"/>
</dbReference>
<dbReference type="Proteomes" id="UP001050691">
    <property type="component" value="Unassembled WGS sequence"/>
</dbReference>
<name>A0AAV4ZYG0_9AGAM</name>
<dbReference type="InterPro" id="IPR002921">
    <property type="entry name" value="Fungal_lipase-type"/>
</dbReference>
<keyword evidence="4" id="KW-1185">Reference proteome</keyword>
<reference evidence="3" key="1">
    <citation type="submission" date="2021-10" db="EMBL/GenBank/DDBJ databases">
        <title>De novo Genome Assembly of Clathrus columnatus (Basidiomycota, Fungi) Using Illumina and Nanopore Sequence Data.</title>
        <authorList>
            <person name="Ogiso-Tanaka E."/>
            <person name="Itagaki H."/>
            <person name="Hosoya T."/>
            <person name="Hosaka K."/>
        </authorList>
    </citation>
    <scope>NUCLEOTIDE SEQUENCE</scope>
    <source>
        <strain evidence="3">MO-923</strain>
    </source>
</reference>
<dbReference type="InterPro" id="IPR029058">
    <property type="entry name" value="AB_hydrolase_fold"/>
</dbReference>
<feature type="domain" description="Fungal lipase-type" evidence="2">
    <location>
        <begin position="247"/>
        <end position="417"/>
    </location>
</feature>
<protein>
    <recommendedName>
        <fullName evidence="2">Fungal lipase-type domain-containing protein</fullName>
    </recommendedName>
</protein>
<dbReference type="Gene3D" id="3.40.50.1820">
    <property type="entry name" value="alpha/beta hydrolase"/>
    <property type="match status" value="1"/>
</dbReference>
<gene>
    <name evidence="3" type="ORF">Clacol_000438</name>
</gene>
<dbReference type="Pfam" id="PF01764">
    <property type="entry name" value="Lipase_3"/>
    <property type="match status" value="1"/>
</dbReference>
<organism evidence="3 4">
    <name type="scientific">Clathrus columnatus</name>
    <dbReference type="NCBI Taxonomy" id="1419009"/>
    <lineage>
        <taxon>Eukaryota</taxon>
        <taxon>Fungi</taxon>
        <taxon>Dikarya</taxon>
        <taxon>Basidiomycota</taxon>
        <taxon>Agaricomycotina</taxon>
        <taxon>Agaricomycetes</taxon>
        <taxon>Phallomycetidae</taxon>
        <taxon>Phallales</taxon>
        <taxon>Clathraceae</taxon>
        <taxon>Clathrus</taxon>
    </lineage>
</organism>
<feature type="region of interest" description="Disordered" evidence="1">
    <location>
        <begin position="519"/>
        <end position="539"/>
    </location>
</feature>
<proteinExistence type="predicted"/>
<dbReference type="AlphaFoldDB" id="A0AAV4ZYG0"/>
<sequence length="539" mass="59439">MDSNTIDNSEYATSHHCFYVTPLDTQVPKRYIQPKSVETRNRPDFASLLSKGTVTDGAFGSVSYSYKRHGMSLYRINHGVQHCFYVTPLDTQVPKRYIQPKSVETRNRPNFASLLSKGTVTDGAFGSVSYSYKRHGMSLYRINHGVQHRLLPFVQMSSTYNCYQQVFGISLASNAVRTCTGTQVTLQKALQSVIPGLINTVGPWKISWGPVVYKAVDLPNTGPDNAWYVAHHPSLQFPDGSQRSTYVVAIAGTADTYDLLEDFEVRSVIDFHQWVNSGIRNMPSAASNIIPGNAYIAYGTGTASHTIITYPAPPNAIGAALTPTLFSYLLTLPSNSTVIFTGHSLGGALSPTVALATKSANILRVSDVLTYPTAGPSPGNDAFTNLFRTIFPQIRSGPDYQSWNINFINTLDIVPKAWCTRSDLKPDQNMGQIPALYGEIQDPNQRSEVERDIKLAEYYSELSRVTYLPLDAIAFPGPPPTQPPATKSEFIAIAISQHVQDYEHHFQIPVNVPSCPAMGLKDLDKESGSRKRRQEDTTA</sequence>
<feature type="compositionally biased region" description="Basic and acidic residues" evidence="1">
    <location>
        <begin position="521"/>
        <end position="539"/>
    </location>
</feature>
<dbReference type="EMBL" id="BPWL01000001">
    <property type="protein sequence ID" value="GJJ06247.1"/>
    <property type="molecule type" value="Genomic_DNA"/>
</dbReference>
<evidence type="ECO:0000313" key="3">
    <source>
        <dbReference type="EMBL" id="GJJ06247.1"/>
    </source>
</evidence>
<evidence type="ECO:0000313" key="4">
    <source>
        <dbReference type="Proteomes" id="UP001050691"/>
    </source>
</evidence>